<keyword evidence="10" id="KW-1185">Reference proteome</keyword>
<dbReference type="Pfam" id="PF00254">
    <property type="entry name" value="FKBP_C"/>
    <property type="match status" value="1"/>
</dbReference>
<dbReference type="InterPro" id="IPR001179">
    <property type="entry name" value="PPIase_FKBP_dom"/>
</dbReference>
<dbReference type="PROSITE" id="PS51257">
    <property type="entry name" value="PROKAR_LIPOPROTEIN"/>
    <property type="match status" value="1"/>
</dbReference>
<evidence type="ECO:0000256" key="4">
    <source>
        <dbReference type="ARBA" id="ARBA00022729"/>
    </source>
</evidence>
<name>A0A640KBP9_LEITA</name>
<keyword evidence="4" id="KW-0732">Signal</keyword>
<organism evidence="9 10">
    <name type="scientific">Leishmania tarentolae</name>
    <name type="common">Sauroleishmania tarentolae</name>
    <dbReference type="NCBI Taxonomy" id="5689"/>
    <lineage>
        <taxon>Eukaryota</taxon>
        <taxon>Discoba</taxon>
        <taxon>Euglenozoa</taxon>
        <taxon>Kinetoplastea</taxon>
        <taxon>Metakinetoplastina</taxon>
        <taxon>Trypanosomatida</taxon>
        <taxon>Trypanosomatidae</taxon>
        <taxon>Leishmaniinae</taxon>
        <taxon>Leishmania</taxon>
        <taxon>lizard Leishmania</taxon>
    </lineage>
</organism>
<feature type="domain" description="PPIase FKBP-type" evidence="8">
    <location>
        <begin position="128"/>
        <end position="214"/>
    </location>
</feature>
<dbReference type="AlphaFoldDB" id="A0A640KBP9"/>
<dbReference type="PANTHER" id="PTHR43811">
    <property type="entry name" value="FKBP-TYPE PEPTIDYL-PROLYL CIS-TRANS ISOMERASE FKPA"/>
    <property type="match status" value="1"/>
</dbReference>
<evidence type="ECO:0000256" key="7">
    <source>
        <dbReference type="PROSITE-ProRule" id="PRU00277"/>
    </source>
</evidence>
<evidence type="ECO:0000313" key="9">
    <source>
        <dbReference type="EMBL" id="GET86555.1"/>
    </source>
</evidence>
<dbReference type="InterPro" id="IPR046357">
    <property type="entry name" value="PPIase_dom_sf"/>
</dbReference>
<protein>
    <recommendedName>
        <fullName evidence="3 7">peptidylprolyl isomerase</fullName>
        <ecNumber evidence="3 7">5.2.1.8</ecNumber>
    </recommendedName>
</protein>
<dbReference type="GO" id="GO:0003755">
    <property type="term" value="F:peptidyl-prolyl cis-trans isomerase activity"/>
    <property type="evidence" value="ECO:0007669"/>
    <property type="project" value="UniProtKB-KW"/>
</dbReference>
<evidence type="ECO:0000256" key="1">
    <source>
        <dbReference type="ARBA" id="ARBA00000971"/>
    </source>
</evidence>
<dbReference type="PANTHER" id="PTHR43811:SF19">
    <property type="entry name" value="39 KDA FK506-BINDING NUCLEAR PROTEIN"/>
    <property type="match status" value="1"/>
</dbReference>
<dbReference type="SUPFAM" id="SSF54534">
    <property type="entry name" value="FKBP-like"/>
    <property type="match status" value="1"/>
</dbReference>
<evidence type="ECO:0000256" key="5">
    <source>
        <dbReference type="ARBA" id="ARBA00023110"/>
    </source>
</evidence>
<evidence type="ECO:0000256" key="3">
    <source>
        <dbReference type="ARBA" id="ARBA00013194"/>
    </source>
</evidence>
<reference evidence="9" key="1">
    <citation type="submission" date="2019-11" db="EMBL/GenBank/DDBJ databases">
        <title>Leishmania tarentolae CDS.</title>
        <authorList>
            <person name="Goto Y."/>
            <person name="Yamagishi J."/>
        </authorList>
    </citation>
    <scope>NUCLEOTIDE SEQUENCE [LARGE SCALE GENOMIC DNA]</scope>
    <source>
        <strain evidence="9">Parrot Tar II</strain>
    </source>
</reference>
<dbReference type="EMBL" id="BLBS01000012">
    <property type="protein sequence ID" value="GET86555.1"/>
    <property type="molecule type" value="Genomic_DNA"/>
</dbReference>
<comment type="caution">
    <text evidence="9">The sequence shown here is derived from an EMBL/GenBank/DDBJ whole genome shotgun (WGS) entry which is preliminary data.</text>
</comment>
<evidence type="ECO:0000256" key="2">
    <source>
        <dbReference type="ARBA" id="ARBA00006577"/>
    </source>
</evidence>
<keyword evidence="5 7" id="KW-0697">Rotamase</keyword>
<evidence type="ECO:0000313" key="10">
    <source>
        <dbReference type="Proteomes" id="UP000419144"/>
    </source>
</evidence>
<accession>A0A640KBP9</accession>
<comment type="catalytic activity">
    <reaction evidence="1 7">
        <text>[protein]-peptidylproline (omega=180) = [protein]-peptidylproline (omega=0)</text>
        <dbReference type="Rhea" id="RHEA:16237"/>
        <dbReference type="Rhea" id="RHEA-COMP:10747"/>
        <dbReference type="Rhea" id="RHEA-COMP:10748"/>
        <dbReference type="ChEBI" id="CHEBI:83833"/>
        <dbReference type="ChEBI" id="CHEBI:83834"/>
        <dbReference type="EC" id="5.2.1.8"/>
    </reaction>
</comment>
<evidence type="ECO:0000259" key="8">
    <source>
        <dbReference type="PROSITE" id="PS50059"/>
    </source>
</evidence>
<evidence type="ECO:0000256" key="6">
    <source>
        <dbReference type="ARBA" id="ARBA00023235"/>
    </source>
</evidence>
<dbReference type="VEuPathDB" id="TriTrypDB:LtaPh_1012800"/>
<dbReference type="Gene3D" id="3.10.50.40">
    <property type="match status" value="1"/>
</dbReference>
<comment type="similarity">
    <text evidence="2">Belongs to the FKBP-type PPIase family.</text>
</comment>
<dbReference type="EC" id="5.2.1.8" evidence="3 7"/>
<gene>
    <name evidence="9" type="ORF">LtaPh_1012800</name>
</gene>
<dbReference type="OrthoDB" id="1902587at2759"/>
<sequence>MRVSRPPRMPPSLTCLPAISSCHLPRVYPSSSQISPRVPVRASTFRRHRQEHQQYKLPSRPHHVTVTVSVSLSLSFSSHCIQKMNAADQAFMASLDAKPGVHQLPSGMRFKVLKKVVDTASTKSPNVSDACSVHYHGTLTSGKVFDSSMDRGHPTTFAPNQVIKGWTEALQYMVEGEEWEVYLPPDLAYGTRGAGGVIPPNAALVFKIHLLKVLQGGKAGADGHKKLEQALSKTYAEL</sequence>
<dbReference type="FunFam" id="3.10.50.40:FF:000045">
    <property type="entry name" value="Peptidyl-prolyl cis-trans isomerase"/>
    <property type="match status" value="1"/>
</dbReference>
<proteinExistence type="inferred from homology"/>
<dbReference type="Proteomes" id="UP000419144">
    <property type="component" value="Unassembled WGS sequence"/>
</dbReference>
<keyword evidence="6 7" id="KW-0413">Isomerase</keyword>
<dbReference type="PROSITE" id="PS50059">
    <property type="entry name" value="FKBP_PPIASE"/>
    <property type="match status" value="1"/>
</dbReference>